<dbReference type="Proteomes" id="UP000440732">
    <property type="component" value="Unassembled WGS sequence"/>
</dbReference>
<dbReference type="EMBL" id="QXFZ01000873">
    <property type="protein sequence ID" value="KAE9102446.1"/>
    <property type="molecule type" value="Genomic_DNA"/>
</dbReference>
<dbReference type="Proteomes" id="UP000476176">
    <property type="component" value="Unassembled WGS sequence"/>
</dbReference>
<evidence type="ECO:0000313" key="15">
    <source>
        <dbReference type="Proteomes" id="UP000476176"/>
    </source>
</evidence>
<evidence type="ECO:0000313" key="5">
    <source>
        <dbReference type="EMBL" id="KAE9201828.1"/>
    </source>
</evidence>
<organism evidence="5 10">
    <name type="scientific">Phytophthora fragariae</name>
    <dbReference type="NCBI Taxonomy" id="53985"/>
    <lineage>
        <taxon>Eukaryota</taxon>
        <taxon>Sar</taxon>
        <taxon>Stramenopiles</taxon>
        <taxon>Oomycota</taxon>
        <taxon>Peronosporomycetes</taxon>
        <taxon>Peronosporales</taxon>
        <taxon>Peronosporaceae</taxon>
        <taxon>Phytophthora</taxon>
    </lineage>
</organism>
<evidence type="ECO:0000313" key="3">
    <source>
        <dbReference type="EMBL" id="KAE9102446.1"/>
    </source>
</evidence>
<evidence type="ECO:0000313" key="9">
    <source>
        <dbReference type="Proteomes" id="UP000429523"/>
    </source>
</evidence>
<evidence type="ECO:0000313" key="10">
    <source>
        <dbReference type="Proteomes" id="UP000433483"/>
    </source>
</evidence>
<reference evidence="9 10" key="1">
    <citation type="submission" date="2018-08" db="EMBL/GenBank/DDBJ databases">
        <title>Genomic investigation of the strawberry pathogen Phytophthora fragariae indicates pathogenicity is determined by transcriptional variation in three key races.</title>
        <authorList>
            <person name="Adams T.M."/>
            <person name="Armitage A.D."/>
            <person name="Sobczyk M.K."/>
            <person name="Bates H.J."/>
            <person name="Dunwell J.M."/>
            <person name="Nellist C.F."/>
            <person name="Harrison R.J."/>
        </authorList>
    </citation>
    <scope>NUCLEOTIDE SEQUENCE [LARGE SCALE GENOMIC DNA]</scope>
    <source>
        <strain evidence="8 11">A4</strain>
        <strain evidence="7 12">BC-1</strain>
        <strain evidence="6 15">BC-23</strain>
        <strain evidence="5 10">NOV-27</strain>
        <strain evidence="4 13">NOV-5</strain>
        <strain evidence="3 14">NOV-71</strain>
        <strain evidence="1 9">NOV-9</strain>
        <strain evidence="2 16">ONT-3</strain>
    </source>
</reference>
<evidence type="ECO:0000313" key="2">
    <source>
        <dbReference type="EMBL" id="KAE9098128.1"/>
    </source>
</evidence>
<dbReference type="Proteomes" id="UP000433483">
    <property type="component" value="Unassembled WGS sequence"/>
</dbReference>
<evidence type="ECO:0000313" key="1">
    <source>
        <dbReference type="EMBL" id="KAE8933866.1"/>
    </source>
</evidence>
<evidence type="ECO:0000313" key="8">
    <source>
        <dbReference type="EMBL" id="KAE9300483.1"/>
    </source>
</evidence>
<gene>
    <name evidence="8" type="ORF">PF001_g14926</name>
    <name evidence="7" type="ORF">PF002_g16989</name>
    <name evidence="6" type="ORF">PF004_g14753</name>
    <name evidence="5" type="ORF">PF005_g14804</name>
    <name evidence="4" type="ORF">PF006_g15655</name>
    <name evidence="3" type="ORF">PF007_g14762</name>
    <name evidence="1" type="ORF">PF009_g16140</name>
    <name evidence="2" type="ORF">PF010_g15684</name>
</gene>
<comment type="caution">
    <text evidence="5">The sequence shown here is derived from an EMBL/GenBank/DDBJ whole genome shotgun (WGS) entry which is preliminary data.</text>
</comment>
<dbReference type="OrthoDB" id="547231at2759"/>
<dbReference type="AlphaFoldDB" id="A0A6A3XGZ7"/>
<evidence type="ECO:0000313" key="13">
    <source>
        <dbReference type="Proteomes" id="UP000440732"/>
    </source>
</evidence>
<dbReference type="EMBL" id="QXGD01001035">
    <property type="protein sequence ID" value="KAE9216737.1"/>
    <property type="molecule type" value="Genomic_DNA"/>
</dbReference>
<evidence type="ECO:0000313" key="16">
    <source>
        <dbReference type="Proteomes" id="UP000488956"/>
    </source>
</evidence>
<dbReference type="InterPro" id="IPR015943">
    <property type="entry name" value="WD40/YVTN_repeat-like_dom_sf"/>
</dbReference>
<keyword evidence="10" id="KW-1185">Reference proteome</keyword>
<evidence type="ECO:0000313" key="6">
    <source>
        <dbReference type="EMBL" id="KAE9215439.1"/>
    </source>
</evidence>
<evidence type="ECO:0000313" key="14">
    <source>
        <dbReference type="Proteomes" id="UP000441208"/>
    </source>
</evidence>
<evidence type="ECO:0000313" key="7">
    <source>
        <dbReference type="EMBL" id="KAE9216737.1"/>
    </source>
</evidence>
<evidence type="ECO:0000313" key="12">
    <source>
        <dbReference type="Proteomes" id="UP000440367"/>
    </source>
</evidence>
<evidence type="ECO:0000313" key="11">
    <source>
        <dbReference type="Proteomes" id="UP000437068"/>
    </source>
</evidence>
<dbReference type="SUPFAM" id="SSF50978">
    <property type="entry name" value="WD40 repeat-like"/>
    <property type="match status" value="1"/>
</dbReference>
<dbReference type="EMBL" id="QXGE01000947">
    <property type="protein sequence ID" value="KAE9300483.1"/>
    <property type="molecule type" value="Genomic_DNA"/>
</dbReference>
<accession>A0A6A3XGZ7</accession>
<dbReference type="Proteomes" id="UP000437068">
    <property type="component" value="Unassembled WGS sequence"/>
</dbReference>
<dbReference type="EMBL" id="QXGC01000955">
    <property type="protein sequence ID" value="KAE9215439.1"/>
    <property type="molecule type" value="Genomic_DNA"/>
</dbReference>
<dbReference type="EMBL" id="QXFX01001033">
    <property type="protein sequence ID" value="KAE9098128.1"/>
    <property type="molecule type" value="Genomic_DNA"/>
</dbReference>
<dbReference type="Gene3D" id="2.130.10.10">
    <property type="entry name" value="YVTN repeat-like/Quinoprotein amine dehydrogenase"/>
    <property type="match status" value="1"/>
</dbReference>
<dbReference type="InterPro" id="IPR036322">
    <property type="entry name" value="WD40_repeat_dom_sf"/>
</dbReference>
<dbReference type="EMBL" id="QXGA01001043">
    <property type="protein sequence ID" value="KAE9130891.1"/>
    <property type="molecule type" value="Genomic_DNA"/>
</dbReference>
<name>A0A6A3XGZ7_9STRA</name>
<proteinExistence type="predicted"/>
<dbReference type="Proteomes" id="UP000441208">
    <property type="component" value="Unassembled WGS sequence"/>
</dbReference>
<dbReference type="Proteomes" id="UP000488956">
    <property type="component" value="Unassembled WGS sequence"/>
</dbReference>
<dbReference type="Proteomes" id="UP000440367">
    <property type="component" value="Unassembled WGS sequence"/>
</dbReference>
<protein>
    <submittedName>
        <fullName evidence="5">Uncharacterized protein</fullName>
    </submittedName>
</protein>
<dbReference type="EMBL" id="QXGF01000968">
    <property type="protein sequence ID" value="KAE8933866.1"/>
    <property type="molecule type" value="Genomic_DNA"/>
</dbReference>
<dbReference type="Proteomes" id="UP000429523">
    <property type="component" value="Unassembled WGS sequence"/>
</dbReference>
<evidence type="ECO:0000313" key="4">
    <source>
        <dbReference type="EMBL" id="KAE9130891.1"/>
    </source>
</evidence>
<sequence>MDVQHAQALWSLRDQIRAVCVHDQAQWDATWKEALSDFSSSRRGLMLPSTFFEVLRANSVPLSRSEARVLLWQFQKPNGAVSATKFLRWIALSAPADHVNPDLHFPQLPQPYRRIMKVWDRDIFDAAWEIIATESARFKAETAAAEAAMNSSRSALGVDRPQLQRNDYDVAKRRTCEPSWRIPLDTNANQVAGLASHCLLPLVVAGINCRRDEDASPSTAPSLRVLSTADGAVEILGDFPLEFPRGDAEIPADAATKVHVTIKALSPLQLANDNSGLQSCCIAVHLLETTTSNPPQQEEAIEEVKPATPTTRECVNVYTIRRGNLQPSGDGINPRGVSCELLAVLRPTQSSAEPSTSSLVLSPGVSLLAVMSVGSRIISVGSRIISVYSLRRDDINQDTEAVAQPLILSSPTYQVDLEPMRSPFMEDAVEPTLHFLVAPVTARTPCHEKPRAPRTYAFAVCYGLKVLKYLLPLDNTNSTSPPSPLHLTPTKSWEHLTRITASAQDMTTQYLVVGCQDGTVVVWDVLQDADYAFLAPVSEADNTIERPPARQKLPASTEVSHVVYCQAGYVVALSKSQQRLYFFDVRERGKPTLTRVISPPAKKSSTKTRQTSAQLAVLMVSIAASTAAADIPVALVEYSNGMVMLYDVRTAEAIGNFWATASTAASPAAHLTPSASSKSNESTAGSGAISITGNQEVLGVAASPAPSTEATDLHIKLFSWRDVLLVCFPSLAALLEQHQEEATITNIKQLLLTSDVDDVSAVAPPSTVTAPSTSVDQLETMLLRMAGDTPPSPTRTRQSIAGSLSPLQSPLGRSSVSIAPSNAPLGSPCTDSISSAAAIPGAMLEPLVPDDKVFFEEYCREHLDPEVIADKEAKMHRKRRELLKTMSAGGAW</sequence>
<dbReference type="EMBL" id="QXGB01000890">
    <property type="protein sequence ID" value="KAE9201828.1"/>
    <property type="molecule type" value="Genomic_DNA"/>
</dbReference>